<dbReference type="Pfam" id="PF15258">
    <property type="entry name" value="FAM222A"/>
    <property type="match status" value="2"/>
</dbReference>
<dbReference type="GeneTree" id="ENSGT00530000063811"/>
<accession>A0A8C6VL52</accession>
<gene>
    <name evidence="2" type="primary">FAM222A</name>
</gene>
<dbReference type="Proteomes" id="UP000694559">
    <property type="component" value="Unplaced"/>
</dbReference>
<proteinExistence type="predicted"/>
<evidence type="ECO:0000313" key="3">
    <source>
        <dbReference type="Proteomes" id="UP000694559"/>
    </source>
</evidence>
<organism evidence="2 3">
    <name type="scientific">Naja naja</name>
    <name type="common">Indian cobra</name>
    <dbReference type="NCBI Taxonomy" id="35670"/>
    <lineage>
        <taxon>Eukaryota</taxon>
        <taxon>Metazoa</taxon>
        <taxon>Chordata</taxon>
        <taxon>Craniata</taxon>
        <taxon>Vertebrata</taxon>
        <taxon>Euteleostomi</taxon>
        <taxon>Lepidosauria</taxon>
        <taxon>Squamata</taxon>
        <taxon>Bifurcata</taxon>
        <taxon>Unidentata</taxon>
        <taxon>Episquamata</taxon>
        <taxon>Toxicofera</taxon>
        <taxon>Serpentes</taxon>
        <taxon>Colubroidea</taxon>
        <taxon>Elapidae</taxon>
        <taxon>Elapinae</taxon>
        <taxon>Naja</taxon>
    </lineage>
</organism>
<dbReference type="PANTHER" id="PTHR16070">
    <property type="entry name" value="PROTEIN FAM222A-RELATED"/>
    <property type="match status" value="1"/>
</dbReference>
<feature type="region of interest" description="Disordered" evidence="1">
    <location>
        <begin position="1"/>
        <end position="38"/>
    </location>
</feature>
<dbReference type="OMA" id="QQHLRMY"/>
<reference evidence="2" key="2">
    <citation type="submission" date="2025-09" db="UniProtKB">
        <authorList>
            <consortium name="Ensembl"/>
        </authorList>
    </citation>
    <scope>IDENTIFICATION</scope>
</reference>
<evidence type="ECO:0000313" key="2">
    <source>
        <dbReference type="Ensembl" id="ENSNNAP00000005642.1"/>
    </source>
</evidence>
<evidence type="ECO:0000256" key="1">
    <source>
        <dbReference type="SAM" id="MobiDB-lite"/>
    </source>
</evidence>
<dbReference type="OrthoDB" id="8932586at2759"/>
<sequence length="442" mass="46506">MLACLQRTQNPPRQPLGCPNKALEPRKGEAMAPIRSPRYPSPAELDAYAQKVANNPLTIKIFPTNIRVPQHKHLNRTVNGYDTMGQRYSPYPLHASSYQGLLAVVKASAGKGAVKSTEGKRTNMSPAHVAVAPYSLASTLAPGPSCAAQRGYPGGQKQMEAPVPPNVTVAASVVPHAGRSLVLPQANLPSIQNIIFQINQQCQAQAGQQLCQGVAVANPSTAKHGTAGSFTTMAAVGAAVAYAGAVLPDCRKGAELVTGSNPGSGLAGPKPGLYADSMDYLLWQQKQQPLRMYSAGSGGAVSKSPEVCAGVLRAYPVGGAAAADKVSSSPLNCVGVHGNFSVGQYFAPAWNSVLVTPNSSDCYNPQELPTGPRDLPPSEGLPSKAACNTSILSSSLQSLEYLINDIHPPCIKEQMLGRGYETVSVPRLLDHQHAHIRLPVYR</sequence>
<dbReference type="AlphaFoldDB" id="A0A8C6VL52"/>
<reference evidence="2" key="1">
    <citation type="submission" date="2025-08" db="UniProtKB">
        <authorList>
            <consortium name="Ensembl"/>
        </authorList>
    </citation>
    <scope>IDENTIFICATION</scope>
</reference>
<dbReference type="Ensembl" id="ENSNNAT00000005895.1">
    <property type="protein sequence ID" value="ENSNNAP00000005642.1"/>
    <property type="gene ID" value="ENSNNAG00000003804.1"/>
</dbReference>
<dbReference type="InterPro" id="IPR029340">
    <property type="entry name" value="FAM222"/>
</dbReference>
<feature type="compositionally biased region" description="Polar residues" evidence="1">
    <location>
        <begin position="1"/>
        <end position="11"/>
    </location>
</feature>
<keyword evidence="3" id="KW-1185">Reference proteome</keyword>
<protein>
    <submittedName>
        <fullName evidence="2">Family with sequence similarity 222 member A</fullName>
    </submittedName>
</protein>
<dbReference type="PANTHER" id="PTHR16070:SF2">
    <property type="entry name" value="PROTEIN FAM222A"/>
    <property type="match status" value="1"/>
</dbReference>
<name>A0A8C6VL52_NAJNA</name>